<dbReference type="GO" id="GO:0004497">
    <property type="term" value="F:monooxygenase activity"/>
    <property type="evidence" value="ECO:0007669"/>
    <property type="project" value="TreeGrafter"/>
</dbReference>
<dbReference type="GO" id="GO:0050660">
    <property type="term" value="F:flavin adenine dinucleotide binding"/>
    <property type="evidence" value="ECO:0007669"/>
    <property type="project" value="TreeGrafter"/>
</dbReference>
<sequence length="456" mass="47694">MNSAKTVAIIGAGPVGLAAAAHLMERDMTPVVLEAGAEAGHAVRQWQHVQLFSPWEYNVNQAAARLLADIGWNRPDPTVYPTGGELLDQYLVPLATRTPLKDVIRTSSRVTAISRAGFDKAKTKDREKARFEIRYQNGKGHETMHADAVIDSSGTWTSPNPAGANGLAAIGEREAQRNIAYGMPDVLGKDRDRYAGRAVAVLGAGHSAIGTLIDLTKLAEEAPSTRPIWLLRGSNPAKAFGGGANDKLVARGELGVHFASLVSSGRVQVEAGFPVAAIGSLDGRLRIATATSCCGRSVVVDELVVATGFRPDLSFLGEVRLRLDPAIEAPLALAPLIDPNEHSCGTVRPHGARELVQDDPGFYLAGIKSYGRAPTFLMITGYEQVRSIAADIAGDREAAERVELELPETGVCTRGGVEGEGAASRCCGGPAPAGADACCADDASAKAAGRAGCGCS</sequence>
<evidence type="ECO:0000313" key="2">
    <source>
        <dbReference type="EMBL" id="MBP1296790.1"/>
    </source>
</evidence>
<protein>
    <recommendedName>
        <fullName evidence="4">FAD-dependent oxidoreductase</fullName>
    </recommendedName>
</protein>
<dbReference type="InterPro" id="IPR036188">
    <property type="entry name" value="FAD/NAD-bd_sf"/>
</dbReference>
<evidence type="ECO:0000256" key="1">
    <source>
        <dbReference type="ARBA" id="ARBA00023002"/>
    </source>
</evidence>
<dbReference type="Proteomes" id="UP000673383">
    <property type="component" value="Unassembled WGS sequence"/>
</dbReference>
<reference evidence="2" key="1">
    <citation type="submission" date="2021-02" db="EMBL/GenBank/DDBJ databases">
        <title>Genomic Encyclopedia of Type Strains, Phase IV (KMG-V): Genome sequencing to study the core and pangenomes of soil and plant-associated prokaryotes.</title>
        <authorList>
            <person name="Whitman W."/>
        </authorList>
    </citation>
    <scope>NUCLEOTIDE SEQUENCE</scope>
    <source>
        <strain evidence="2">USDA 406</strain>
    </source>
</reference>
<comment type="caution">
    <text evidence="2">The sequence shown here is derived from an EMBL/GenBank/DDBJ whole genome shotgun (WGS) entry which is preliminary data.</text>
</comment>
<dbReference type="PANTHER" id="PTHR43539:SF78">
    <property type="entry name" value="FLAVIN-CONTAINING MONOOXYGENASE"/>
    <property type="match status" value="1"/>
</dbReference>
<organism evidence="2 3">
    <name type="scientific">Bradyrhizobium elkanii</name>
    <dbReference type="NCBI Taxonomy" id="29448"/>
    <lineage>
        <taxon>Bacteria</taxon>
        <taxon>Pseudomonadati</taxon>
        <taxon>Pseudomonadota</taxon>
        <taxon>Alphaproteobacteria</taxon>
        <taxon>Hyphomicrobiales</taxon>
        <taxon>Nitrobacteraceae</taxon>
        <taxon>Bradyrhizobium</taxon>
    </lineage>
</organism>
<dbReference type="Pfam" id="PF13738">
    <property type="entry name" value="Pyr_redox_3"/>
    <property type="match status" value="1"/>
</dbReference>
<name>A0A8I1YDJ2_BRAEL</name>
<dbReference type="EMBL" id="JAFICZ010000001">
    <property type="protein sequence ID" value="MBP1296790.1"/>
    <property type="molecule type" value="Genomic_DNA"/>
</dbReference>
<dbReference type="AlphaFoldDB" id="A0A8I1YDJ2"/>
<keyword evidence="1" id="KW-0560">Oxidoreductase</keyword>
<evidence type="ECO:0000313" key="3">
    <source>
        <dbReference type="Proteomes" id="UP000673383"/>
    </source>
</evidence>
<dbReference type="Gene3D" id="3.50.50.60">
    <property type="entry name" value="FAD/NAD(P)-binding domain"/>
    <property type="match status" value="1"/>
</dbReference>
<proteinExistence type="predicted"/>
<dbReference type="PRINTS" id="PR00411">
    <property type="entry name" value="PNDRDTASEI"/>
</dbReference>
<accession>A0A8I1YDJ2</accession>
<evidence type="ECO:0008006" key="4">
    <source>
        <dbReference type="Google" id="ProtNLM"/>
    </source>
</evidence>
<dbReference type="SUPFAM" id="SSF51905">
    <property type="entry name" value="FAD/NAD(P)-binding domain"/>
    <property type="match status" value="1"/>
</dbReference>
<gene>
    <name evidence="2" type="ORF">JOH49_006543</name>
</gene>
<dbReference type="InterPro" id="IPR050982">
    <property type="entry name" value="Auxin_biosynth/cation_transpt"/>
</dbReference>
<dbReference type="PANTHER" id="PTHR43539">
    <property type="entry name" value="FLAVIN-BINDING MONOOXYGENASE-LIKE PROTEIN (AFU_ORTHOLOGUE AFUA_4G09220)"/>
    <property type="match status" value="1"/>
</dbReference>
<dbReference type="RefSeq" id="WP_209944841.1">
    <property type="nucleotide sequence ID" value="NZ_JAFICZ010000001.1"/>
</dbReference>
<dbReference type="PRINTS" id="PR00368">
    <property type="entry name" value="FADPNR"/>
</dbReference>